<comment type="caution">
    <text evidence="2">The sequence shown here is derived from an EMBL/GenBank/DDBJ whole genome shotgun (WGS) entry which is preliminary data.</text>
</comment>
<proteinExistence type="predicted"/>
<dbReference type="GeneID" id="27718752"/>
<sequence length="565" mass="63334">MIGEHYPLDLLDWVDQCTPIFIRRAYADAMFNGMITGFEVLDELEPEGSIVLDTSQSEEDGSSIHFHDSIWEGDSPDPVVGRTSFPTIGQRHSEFSQRESIHKELFACWGDSSDAPAVPTVAVEPSTCSHEATFSADAEQQVQDDSQRPHPDPAEHISAVRRIASNFKESFETAWNDLRSLRHYFVREYRKMRRIARKFTSPALSRVLSTLRGPKDLRNRGILTFKDVIRGVVTDDLTNIFALLTMSYAMSKVLVAKEKIKPADVLSGLNLWRDIVCDHEREDFSRLAESLWPEAKSQLQTQKSPDGPDFDITSGVGFGSVADIFRVDLGSITNAFAKSQILESTMGQAGVWAENFRFQNLSAENYSPPRATPIGGNLRSTQAFSTGPGYTVPPNLLKSVWYNGDETEHCIDPQLLSSIEPPMAAAKQNIHRPSIEALHETSIFRVVYAFAQGEIFDLLFILSGKGATVRYYRRGFSTDQDQRVFETKVTEGAFARLRTGDSREIPGLQALVSAAETFVRLACLRSLDHVREFVLEVAQIFAHDETYRVNKQLSFLVTPSYIGLF</sequence>
<dbReference type="VEuPathDB" id="FungiDB:SAPIO_CDS0600"/>
<feature type="region of interest" description="Disordered" evidence="1">
    <location>
        <begin position="132"/>
        <end position="153"/>
    </location>
</feature>
<name>A0A084GG43_PSEDA</name>
<dbReference type="OrthoDB" id="5100145at2759"/>
<feature type="compositionally biased region" description="Polar residues" evidence="1">
    <location>
        <begin position="132"/>
        <end position="144"/>
    </location>
</feature>
<gene>
    <name evidence="2" type="ORF">SAPIO_CDS0600</name>
</gene>
<organism evidence="2 3">
    <name type="scientific">Pseudallescheria apiosperma</name>
    <name type="common">Scedosporium apiospermum</name>
    <dbReference type="NCBI Taxonomy" id="563466"/>
    <lineage>
        <taxon>Eukaryota</taxon>
        <taxon>Fungi</taxon>
        <taxon>Dikarya</taxon>
        <taxon>Ascomycota</taxon>
        <taxon>Pezizomycotina</taxon>
        <taxon>Sordariomycetes</taxon>
        <taxon>Hypocreomycetidae</taxon>
        <taxon>Microascales</taxon>
        <taxon>Microascaceae</taxon>
        <taxon>Scedosporium</taxon>
    </lineage>
</organism>
<evidence type="ECO:0000256" key="1">
    <source>
        <dbReference type="SAM" id="MobiDB-lite"/>
    </source>
</evidence>
<accession>A0A084GG43</accession>
<dbReference type="KEGG" id="sapo:SAPIO_CDS0600"/>
<dbReference type="AlphaFoldDB" id="A0A084GG43"/>
<dbReference type="EMBL" id="JOWA01000033">
    <property type="protein sequence ID" value="KEZ46305.1"/>
    <property type="molecule type" value="Genomic_DNA"/>
</dbReference>
<dbReference type="RefSeq" id="XP_016646104.1">
    <property type="nucleotide sequence ID" value="XM_016783338.1"/>
</dbReference>
<evidence type="ECO:0000313" key="2">
    <source>
        <dbReference type="EMBL" id="KEZ46305.1"/>
    </source>
</evidence>
<dbReference type="Proteomes" id="UP000028545">
    <property type="component" value="Unassembled WGS sequence"/>
</dbReference>
<reference evidence="2 3" key="1">
    <citation type="journal article" date="2014" name="Genome Announc.">
        <title>Draft genome sequence of the pathogenic fungus Scedosporium apiospermum.</title>
        <authorList>
            <person name="Vandeputte P."/>
            <person name="Ghamrawi S."/>
            <person name="Rechenmann M."/>
            <person name="Iltis A."/>
            <person name="Giraud S."/>
            <person name="Fleury M."/>
            <person name="Thornton C."/>
            <person name="Delhaes L."/>
            <person name="Meyer W."/>
            <person name="Papon N."/>
            <person name="Bouchara J.P."/>
        </authorList>
    </citation>
    <scope>NUCLEOTIDE SEQUENCE [LARGE SCALE GENOMIC DNA]</scope>
    <source>
        <strain evidence="2 3">IHEM 14462</strain>
    </source>
</reference>
<keyword evidence="3" id="KW-1185">Reference proteome</keyword>
<evidence type="ECO:0000313" key="3">
    <source>
        <dbReference type="Proteomes" id="UP000028545"/>
    </source>
</evidence>
<dbReference type="HOGENOM" id="CLU_482457_0_0_1"/>
<protein>
    <submittedName>
        <fullName evidence="2">Uncharacterized protein</fullName>
    </submittedName>
</protein>